<name>A0A9P0KT15_ACAOB</name>
<organism evidence="1 2">
    <name type="scientific">Acanthoscelides obtectus</name>
    <name type="common">Bean weevil</name>
    <name type="synonym">Bruchus obtectus</name>
    <dbReference type="NCBI Taxonomy" id="200917"/>
    <lineage>
        <taxon>Eukaryota</taxon>
        <taxon>Metazoa</taxon>
        <taxon>Ecdysozoa</taxon>
        <taxon>Arthropoda</taxon>
        <taxon>Hexapoda</taxon>
        <taxon>Insecta</taxon>
        <taxon>Pterygota</taxon>
        <taxon>Neoptera</taxon>
        <taxon>Endopterygota</taxon>
        <taxon>Coleoptera</taxon>
        <taxon>Polyphaga</taxon>
        <taxon>Cucujiformia</taxon>
        <taxon>Chrysomeloidea</taxon>
        <taxon>Chrysomelidae</taxon>
        <taxon>Bruchinae</taxon>
        <taxon>Bruchini</taxon>
        <taxon>Acanthoscelides</taxon>
    </lineage>
</organism>
<evidence type="ECO:0000313" key="2">
    <source>
        <dbReference type="Proteomes" id="UP001152888"/>
    </source>
</evidence>
<protein>
    <submittedName>
        <fullName evidence="1">Uncharacterized protein</fullName>
    </submittedName>
</protein>
<sequence>MELALLGTVNIRAQLDSAYWRNIHQHNDTITKNRYVLSKVIDGYIYIYIYICILEVCHEEIIKQINRASYLVIIGDEKTDISRKTQLVTIFRYVFNGEPIERFWN</sequence>
<evidence type="ECO:0000313" key="1">
    <source>
        <dbReference type="EMBL" id="CAH1977872.1"/>
    </source>
</evidence>
<keyword evidence="2" id="KW-1185">Reference proteome</keyword>
<dbReference type="Proteomes" id="UP001152888">
    <property type="component" value="Unassembled WGS sequence"/>
</dbReference>
<accession>A0A9P0KT15</accession>
<dbReference type="OrthoDB" id="10063284at2759"/>
<dbReference type="EMBL" id="CAKOFQ010006866">
    <property type="protein sequence ID" value="CAH1977872.1"/>
    <property type="molecule type" value="Genomic_DNA"/>
</dbReference>
<dbReference type="AlphaFoldDB" id="A0A9P0KT15"/>
<reference evidence="1" key="1">
    <citation type="submission" date="2022-03" db="EMBL/GenBank/DDBJ databases">
        <authorList>
            <person name="Sayadi A."/>
        </authorList>
    </citation>
    <scope>NUCLEOTIDE SEQUENCE</scope>
</reference>
<gene>
    <name evidence="1" type="ORF">ACAOBT_LOCUS12932</name>
</gene>
<comment type="caution">
    <text evidence="1">The sequence shown here is derived from an EMBL/GenBank/DDBJ whole genome shotgun (WGS) entry which is preliminary data.</text>
</comment>
<proteinExistence type="predicted"/>